<feature type="region of interest" description="Disordered" evidence="1">
    <location>
        <begin position="1"/>
        <end position="24"/>
    </location>
</feature>
<feature type="compositionally biased region" description="Basic and acidic residues" evidence="1">
    <location>
        <begin position="1"/>
        <end position="18"/>
    </location>
</feature>
<evidence type="ECO:0000256" key="1">
    <source>
        <dbReference type="SAM" id="MobiDB-lite"/>
    </source>
</evidence>
<proteinExistence type="predicted"/>
<dbReference type="EMBL" id="BNAR01000028">
    <property type="protein sequence ID" value="GHH62460.1"/>
    <property type="molecule type" value="Genomic_DNA"/>
</dbReference>
<sequence length="122" mass="13115">MATTDDIARRVEEADSARSARRTTAAQLVGELARERRAVVQRLADIDQQIGEAITSNTDVIDVEELAAFTDVPATDLAQILEARRPARGRRRRSAPDPRMSKADREPAAVVGAAAPEAAGKP</sequence>
<gene>
    <name evidence="2" type="ORF">GCM10017774_90260</name>
</gene>
<protein>
    <submittedName>
        <fullName evidence="2">Uncharacterized protein</fullName>
    </submittedName>
</protein>
<evidence type="ECO:0000313" key="2">
    <source>
        <dbReference type="EMBL" id="GHH62460.1"/>
    </source>
</evidence>
<evidence type="ECO:0000313" key="3">
    <source>
        <dbReference type="Proteomes" id="UP000605568"/>
    </source>
</evidence>
<feature type="region of interest" description="Disordered" evidence="1">
    <location>
        <begin position="83"/>
        <end position="122"/>
    </location>
</feature>
<reference evidence="3" key="1">
    <citation type="journal article" date="2019" name="Int. J. Syst. Evol. Microbiol.">
        <title>The Global Catalogue of Microorganisms (GCM) 10K type strain sequencing project: providing services to taxonomists for standard genome sequencing and annotation.</title>
        <authorList>
            <consortium name="The Broad Institute Genomics Platform"/>
            <consortium name="The Broad Institute Genome Sequencing Center for Infectious Disease"/>
            <person name="Wu L."/>
            <person name="Ma J."/>
        </authorList>
    </citation>
    <scope>NUCLEOTIDE SEQUENCE [LARGE SCALE GENOMIC DNA]</scope>
    <source>
        <strain evidence="3">CGMCC 4.7367</strain>
    </source>
</reference>
<dbReference type="Proteomes" id="UP000605568">
    <property type="component" value="Unassembled WGS sequence"/>
</dbReference>
<accession>A0ABQ3MTX0</accession>
<comment type="caution">
    <text evidence="2">The sequence shown here is derived from an EMBL/GenBank/DDBJ whole genome shotgun (WGS) entry which is preliminary data.</text>
</comment>
<keyword evidence="3" id="KW-1185">Reference proteome</keyword>
<feature type="compositionally biased region" description="Basic and acidic residues" evidence="1">
    <location>
        <begin position="94"/>
        <end position="107"/>
    </location>
</feature>
<name>A0ABQ3MTX0_9PSEU</name>
<feature type="compositionally biased region" description="Low complexity" evidence="1">
    <location>
        <begin position="108"/>
        <end position="122"/>
    </location>
</feature>
<dbReference type="RefSeq" id="WP_191305581.1">
    <property type="nucleotide sequence ID" value="NZ_BNAR01000028.1"/>
</dbReference>
<organism evidence="2 3">
    <name type="scientific">Lentzea cavernae</name>
    <dbReference type="NCBI Taxonomy" id="2020703"/>
    <lineage>
        <taxon>Bacteria</taxon>
        <taxon>Bacillati</taxon>
        <taxon>Actinomycetota</taxon>
        <taxon>Actinomycetes</taxon>
        <taxon>Pseudonocardiales</taxon>
        <taxon>Pseudonocardiaceae</taxon>
        <taxon>Lentzea</taxon>
    </lineage>
</organism>